<keyword evidence="2" id="KW-0812">Transmembrane</keyword>
<accession>A0A7S0RES3</accession>
<name>A0A7S0RES3_9CHLO</name>
<keyword evidence="2" id="KW-1133">Transmembrane helix</keyword>
<protein>
    <submittedName>
        <fullName evidence="3">Uncharacterized protein</fullName>
    </submittedName>
</protein>
<gene>
    <name evidence="3" type="ORF">POBO1169_LOCUS12777</name>
</gene>
<dbReference type="AlphaFoldDB" id="A0A7S0RES3"/>
<dbReference type="PANTHER" id="PTHR35482">
    <property type="entry name" value="CYTOCHROME C OXIDASE SUBUNIT"/>
    <property type="match status" value="1"/>
</dbReference>
<dbReference type="PANTHER" id="PTHR35482:SF1">
    <property type="entry name" value="CYTOCHROME C OXIDASE SUBUNIT"/>
    <property type="match status" value="1"/>
</dbReference>
<sequence length="351" mass="38668">MSVARSLGPFLVVSTDRGGRGHVKGRTDGGRLRTVVTRAEGKQGTTAEEWKSIVDKEPTKTDAKSRMAAALEYAKKQREKEGKAPLDFKTMSHEQMTVAEERKKEEDEKGVVTEVKMLTKDGKYRPKVSTWGVFPRPDNISKAYGGGRTLKPGGELESPEKRDERARLLKAKIDKYKKGAGLDVAEPVAKQAQEDFSNGEALMRGGKLEQAMPFFTAVIESMPPKSRLGGEAKLQRALCMDSLGRSAEAKEEYQSIRRHPFSDISKRAAQMLAGFEAAEFLKADQFDFRTQRGAYGDYLEAITRSWDQGSWNSGYTGDGDETEMSPAIVASIVAGLFLMPLGLVAYLVAAR</sequence>
<proteinExistence type="predicted"/>
<evidence type="ECO:0000313" key="3">
    <source>
        <dbReference type="EMBL" id="CAD8675596.1"/>
    </source>
</evidence>
<evidence type="ECO:0000256" key="2">
    <source>
        <dbReference type="SAM" id="Phobius"/>
    </source>
</evidence>
<keyword evidence="2" id="KW-0472">Membrane</keyword>
<dbReference type="InterPro" id="IPR011990">
    <property type="entry name" value="TPR-like_helical_dom_sf"/>
</dbReference>
<feature type="transmembrane region" description="Helical" evidence="2">
    <location>
        <begin position="328"/>
        <end position="349"/>
    </location>
</feature>
<organism evidence="3">
    <name type="scientific">Pyramimonas obovata</name>
    <dbReference type="NCBI Taxonomy" id="1411642"/>
    <lineage>
        <taxon>Eukaryota</taxon>
        <taxon>Viridiplantae</taxon>
        <taxon>Chlorophyta</taxon>
        <taxon>Pyramimonadophyceae</taxon>
        <taxon>Pyramimonadales</taxon>
        <taxon>Pyramimonadaceae</taxon>
        <taxon>Pyramimonas</taxon>
        <taxon>Pyramimonas incertae sedis</taxon>
    </lineage>
</organism>
<reference evidence="3" key="1">
    <citation type="submission" date="2021-01" db="EMBL/GenBank/DDBJ databases">
        <authorList>
            <person name="Corre E."/>
            <person name="Pelletier E."/>
            <person name="Niang G."/>
            <person name="Scheremetjew M."/>
            <person name="Finn R."/>
            <person name="Kale V."/>
            <person name="Holt S."/>
            <person name="Cochrane G."/>
            <person name="Meng A."/>
            <person name="Brown T."/>
            <person name="Cohen L."/>
        </authorList>
    </citation>
    <scope>NUCLEOTIDE SEQUENCE</scope>
    <source>
        <strain evidence="3">CCMP722</strain>
    </source>
</reference>
<dbReference type="EMBL" id="HBFA01025110">
    <property type="protein sequence ID" value="CAD8675596.1"/>
    <property type="molecule type" value="Transcribed_RNA"/>
</dbReference>
<dbReference type="Gene3D" id="1.25.40.10">
    <property type="entry name" value="Tetratricopeptide repeat domain"/>
    <property type="match status" value="1"/>
</dbReference>
<feature type="compositionally biased region" description="Basic and acidic residues" evidence="1">
    <location>
        <begin position="76"/>
        <end position="92"/>
    </location>
</feature>
<feature type="region of interest" description="Disordered" evidence="1">
    <location>
        <begin position="76"/>
        <end position="105"/>
    </location>
</feature>
<evidence type="ECO:0000256" key="1">
    <source>
        <dbReference type="SAM" id="MobiDB-lite"/>
    </source>
</evidence>
<feature type="region of interest" description="Disordered" evidence="1">
    <location>
        <begin position="143"/>
        <end position="162"/>
    </location>
</feature>